<evidence type="ECO:0000313" key="1">
    <source>
        <dbReference type="EMBL" id="KAJ8648808.1"/>
    </source>
</evidence>
<evidence type="ECO:0000313" key="2">
    <source>
        <dbReference type="Proteomes" id="UP001234297"/>
    </source>
</evidence>
<accession>A0ACC2MTS0</accession>
<dbReference type="EMBL" id="CM056809">
    <property type="protein sequence ID" value="KAJ8648808.1"/>
    <property type="molecule type" value="Genomic_DNA"/>
</dbReference>
<organism evidence="1 2">
    <name type="scientific">Persea americana</name>
    <name type="common">Avocado</name>
    <dbReference type="NCBI Taxonomy" id="3435"/>
    <lineage>
        <taxon>Eukaryota</taxon>
        <taxon>Viridiplantae</taxon>
        <taxon>Streptophyta</taxon>
        <taxon>Embryophyta</taxon>
        <taxon>Tracheophyta</taxon>
        <taxon>Spermatophyta</taxon>
        <taxon>Magnoliopsida</taxon>
        <taxon>Magnoliidae</taxon>
        <taxon>Laurales</taxon>
        <taxon>Lauraceae</taxon>
        <taxon>Persea</taxon>
    </lineage>
</organism>
<comment type="caution">
    <text evidence="1">The sequence shown here is derived from an EMBL/GenBank/DDBJ whole genome shotgun (WGS) entry which is preliminary data.</text>
</comment>
<dbReference type="Proteomes" id="UP001234297">
    <property type="component" value="Chromosome 1"/>
</dbReference>
<name>A0ACC2MTS0_PERAE</name>
<protein>
    <submittedName>
        <fullName evidence="1">Uncharacterized protein</fullName>
    </submittedName>
</protein>
<proteinExistence type="predicted"/>
<reference evidence="1 2" key="1">
    <citation type="journal article" date="2022" name="Hortic Res">
        <title>A haplotype resolved chromosomal level avocado genome allows analysis of novel avocado genes.</title>
        <authorList>
            <person name="Nath O."/>
            <person name="Fletcher S.J."/>
            <person name="Hayward A."/>
            <person name="Shaw L.M."/>
            <person name="Masouleh A.K."/>
            <person name="Furtado A."/>
            <person name="Henry R.J."/>
            <person name="Mitter N."/>
        </authorList>
    </citation>
    <scope>NUCLEOTIDE SEQUENCE [LARGE SCALE GENOMIC DNA]</scope>
    <source>
        <strain evidence="2">cv. Hass</strain>
    </source>
</reference>
<sequence length="266" mass="28061">MASLPSSSSPPPLLLLLLLLFLSLFPFSSQSTNCTSQTFSNNRLFDSCSDLPHLNSSLYWTYHPSNSSLSIGFVAPPAKSNGWIAWAINPTATHMVGAQALIAFLHSNGSIVVQTFNISSYGPISPSPISIPVSDLQAESSDGVFRIFATVEVPKNTTKINQVWQVGGSVTGGVPDKHDFGQENLNAFGELDLLNGGKVEHQKSNGTVPVSGGNQKSNGTVPASGVNATSTLSPSSSPSSFSTILAPSVVSFWTLFVGILTIFWSV</sequence>
<keyword evidence="2" id="KW-1185">Reference proteome</keyword>
<gene>
    <name evidence="1" type="ORF">MRB53_001831</name>
</gene>